<organism evidence="2 3">
    <name type="scientific">Candidatus Roizmanbacteria bacterium CG11_big_fil_rev_8_21_14_0_20_35_14</name>
    <dbReference type="NCBI Taxonomy" id="1974855"/>
    <lineage>
        <taxon>Bacteria</taxon>
        <taxon>Candidatus Roizmaniibacteriota</taxon>
    </lineage>
</organism>
<dbReference type="InterPro" id="IPR002931">
    <property type="entry name" value="Transglutaminase-like"/>
</dbReference>
<feature type="domain" description="Transglutaminase-like" evidence="1">
    <location>
        <begin position="112"/>
        <end position="169"/>
    </location>
</feature>
<dbReference type="EMBL" id="PCVL01000030">
    <property type="protein sequence ID" value="PIQ72550.1"/>
    <property type="molecule type" value="Genomic_DNA"/>
</dbReference>
<dbReference type="SUPFAM" id="SSF54001">
    <property type="entry name" value="Cysteine proteinases"/>
    <property type="match status" value="1"/>
</dbReference>
<name>A0A2H0KMS3_9BACT</name>
<dbReference type="Pfam" id="PF01841">
    <property type="entry name" value="Transglut_core"/>
    <property type="match status" value="1"/>
</dbReference>
<protein>
    <recommendedName>
        <fullName evidence="1">Transglutaminase-like domain-containing protein</fullName>
    </recommendedName>
</protein>
<dbReference type="Proteomes" id="UP000229570">
    <property type="component" value="Unassembled WGS sequence"/>
</dbReference>
<sequence length="298" mass="35031">MNQDTLNHYLQFSVFTNPGNYKKYLKTKLPDDIKQIGLLVRKQIIHRVTLKNGNIGSNSDLRYGDMTKVPWYRQPEDDILTTASSMLAELFRRDERGFALDRKEKDRLILTCRFVSILMASILKSKGIPCRVRSGFTPYFNVEEFGNKSVDHWINQYWDREQNRWITIDVDGSLESYLKFNPYNMPDGVFDFAADAWLNIRQNKVEGKHFWNAGGYDGLIVTAWELFYDFHCLMNNEIVYLHGPAMVKLNNFDKLTKKELSLIDNLANLMTNPDKNFYRLRKIWETNKEFRLLKGALL</sequence>
<dbReference type="InterPro" id="IPR038765">
    <property type="entry name" value="Papain-like_cys_pep_sf"/>
</dbReference>
<accession>A0A2H0KMS3</accession>
<evidence type="ECO:0000313" key="2">
    <source>
        <dbReference type="EMBL" id="PIQ72550.1"/>
    </source>
</evidence>
<evidence type="ECO:0000259" key="1">
    <source>
        <dbReference type="Pfam" id="PF01841"/>
    </source>
</evidence>
<reference evidence="2 3" key="1">
    <citation type="submission" date="2017-09" db="EMBL/GenBank/DDBJ databases">
        <title>Depth-based differentiation of microbial function through sediment-hosted aquifers and enrichment of novel symbionts in the deep terrestrial subsurface.</title>
        <authorList>
            <person name="Probst A.J."/>
            <person name="Ladd B."/>
            <person name="Jarett J.K."/>
            <person name="Geller-Mcgrath D.E."/>
            <person name="Sieber C.M."/>
            <person name="Emerson J.B."/>
            <person name="Anantharaman K."/>
            <person name="Thomas B.C."/>
            <person name="Malmstrom R."/>
            <person name="Stieglmeier M."/>
            <person name="Klingl A."/>
            <person name="Woyke T."/>
            <person name="Ryan C.M."/>
            <person name="Banfield J.F."/>
        </authorList>
    </citation>
    <scope>NUCLEOTIDE SEQUENCE [LARGE SCALE GENOMIC DNA]</scope>
    <source>
        <strain evidence="2">CG11_big_fil_rev_8_21_14_0_20_35_14</strain>
    </source>
</reference>
<comment type="caution">
    <text evidence="2">The sequence shown here is derived from an EMBL/GenBank/DDBJ whole genome shotgun (WGS) entry which is preliminary data.</text>
</comment>
<dbReference type="AlphaFoldDB" id="A0A2H0KMS3"/>
<proteinExistence type="predicted"/>
<gene>
    <name evidence="2" type="ORF">COV86_02445</name>
</gene>
<evidence type="ECO:0000313" key="3">
    <source>
        <dbReference type="Proteomes" id="UP000229570"/>
    </source>
</evidence>